<name>A0A5E5BWN1_9BURK</name>
<evidence type="ECO:0000259" key="2">
    <source>
        <dbReference type="Pfam" id="PF11726"/>
    </source>
</evidence>
<dbReference type="Proteomes" id="UP000382040">
    <property type="component" value="Unassembled WGS sequence"/>
</dbReference>
<gene>
    <name evidence="3" type="ORF">PBR20603_03851</name>
</gene>
<dbReference type="RefSeq" id="WP_150561085.1">
    <property type="nucleotide sequence ID" value="NZ_CABPST010000012.1"/>
</dbReference>
<evidence type="ECO:0000256" key="1">
    <source>
        <dbReference type="SAM" id="MobiDB-lite"/>
    </source>
</evidence>
<keyword evidence="4" id="KW-1185">Reference proteome</keyword>
<dbReference type="EMBL" id="CABPST010000012">
    <property type="protein sequence ID" value="VVE89878.1"/>
    <property type="molecule type" value="Genomic_DNA"/>
</dbReference>
<accession>A0A5E5BWN1</accession>
<proteinExistence type="predicted"/>
<evidence type="ECO:0000313" key="3">
    <source>
        <dbReference type="EMBL" id="VVE89878.1"/>
    </source>
</evidence>
<dbReference type="AlphaFoldDB" id="A0A5E5BWN1"/>
<organism evidence="3 4">
    <name type="scientific">Pandoraea bronchicola</name>
    <dbReference type="NCBI Taxonomy" id="2508287"/>
    <lineage>
        <taxon>Bacteria</taxon>
        <taxon>Pseudomonadati</taxon>
        <taxon>Pseudomonadota</taxon>
        <taxon>Betaproteobacteria</taxon>
        <taxon>Burkholderiales</taxon>
        <taxon>Burkholderiaceae</taxon>
        <taxon>Pandoraea</taxon>
    </lineage>
</organism>
<protein>
    <recommendedName>
        <fullName evidence="2">YagK/YfjJ C-terminal domain-containing protein</fullName>
    </recommendedName>
</protein>
<feature type="region of interest" description="Disordered" evidence="1">
    <location>
        <begin position="372"/>
        <end position="395"/>
    </location>
</feature>
<dbReference type="OrthoDB" id="8592743at2"/>
<feature type="domain" description="YagK/YfjJ C-terminal" evidence="2">
    <location>
        <begin position="181"/>
        <end position="292"/>
    </location>
</feature>
<evidence type="ECO:0000313" key="4">
    <source>
        <dbReference type="Proteomes" id="UP000382040"/>
    </source>
</evidence>
<reference evidence="3 4" key="1">
    <citation type="submission" date="2019-08" db="EMBL/GenBank/DDBJ databases">
        <authorList>
            <person name="Peeters C."/>
        </authorList>
    </citation>
    <scope>NUCLEOTIDE SEQUENCE [LARGE SCALE GENOMIC DNA]</scope>
    <source>
        <strain evidence="3 4">LMG 20603</strain>
    </source>
</reference>
<sequence>MEDKIAYEELTVEDVCREALDGEFNGVIGASGKPWLVGEYPTRLNHAVRYMELVLDTDDVPYTIIVANGRKRAVAASELANYTAKFYRFNDLNDPDLEFSPDLALLFGCLCKHEIKNLDGRPLPSKEVGNNIILGEVANDFVALLRSEALKLDTRTKMEAWKRNPDKNRDSLRALVEALFKRKSRLLVVRVDLLYRKTIVQEEDLEQINARFRAAAAKADTNSFWGLDIKRTPENPARIDGVTARSDFKAFMGHIERNPVFEHLEGYVWKMEWSRWSGFHYHCVFFFDGEDVRNDVYRAMQICKHWVKVTDGRGFAHNCNQDRRKYRADGIGMVSRKDSPKRIALDKALCYLVKRDQYVRVKPTAKCRVFQTAGRKRKKAPKAASVRRTTKKSTT</sequence>
<dbReference type="Pfam" id="PF11726">
    <property type="entry name" value="YagK_YfjJ_C"/>
    <property type="match status" value="1"/>
</dbReference>
<dbReference type="InterPro" id="IPR057271">
    <property type="entry name" value="YagK_YfjJ_C"/>
</dbReference>